<evidence type="ECO:0000313" key="2">
    <source>
        <dbReference type="EMBL" id="SJZ59353.1"/>
    </source>
</evidence>
<keyword evidence="3" id="KW-1185">Reference proteome</keyword>
<sequence>MKRHSKIQLSFYKGLGQTFLVLIAISSFFLGLLWIGLNYYESTTPNGALIHYVDQLEQKQYDAIYEESKKVYAQYNEKDTYIEYLKSFYGNLDLSKATFEKQNYTSTEFQYYDMIIDGSPIATIEIKKDADKNKWNARTLTKVHSYKIDSPTTDLQMVVNDNHIGSDRIVARDIPSVAYSNLKNQEDAPLVTQYFIDNLIGDPIIDVQNNEYILVKDAILDQYYAGPVIDTETLSEYEALIEKVATTYCMYITEDETFNNLRKLLYTKTEFYDAIRSFNNAYFSAHDSIEFKNMNVFDVVEIGEDGFIGSVSFDYIVYVGERSQTYSSTYQLTFLKVNGKWLLSNLAIAEAN</sequence>
<dbReference type="EMBL" id="FUWY01000002">
    <property type="protein sequence ID" value="SJZ59353.1"/>
    <property type="molecule type" value="Genomic_DNA"/>
</dbReference>
<keyword evidence="1" id="KW-0472">Membrane</keyword>
<dbReference type="RefSeq" id="WP_078711509.1">
    <property type="nucleotide sequence ID" value="NZ_FUWY01000002.1"/>
</dbReference>
<organism evidence="2 3">
    <name type="scientific">Anaerorhabdus furcosa</name>
    <dbReference type="NCBI Taxonomy" id="118967"/>
    <lineage>
        <taxon>Bacteria</taxon>
        <taxon>Bacillati</taxon>
        <taxon>Bacillota</taxon>
        <taxon>Erysipelotrichia</taxon>
        <taxon>Erysipelotrichales</taxon>
        <taxon>Erysipelotrichaceae</taxon>
        <taxon>Anaerorhabdus</taxon>
    </lineage>
</organism>
<evidence type="ECO:0008006" key="4">
    <source>
        <dbReference type="Google" id="ProtNLM"/>
    </source>
</evidence>
<protein>
    <recommendedName>
        <fullName evidence="4">Conjugative transposon protein TcpC</fullName>
    </recommendedName>
</protein>
<evidence type="ECO:0000256" key="1">
    <source>
        <dbReference type="SAM" id="Phobius"/>
    </source>
</evidence>
<keyword evidence="1" id="KW-0812">Transmembrane</keyword>
<dbReference type="AlphaFoldDB" id="A0A1T4LX82"/>
<feature type="transmembrane region" description="Helical" evidence="1">
    <location>
        <begin position="20"/>
        <end position="40"/>
    </location>
</feature>
<name>A0A1T4LX82_9FIRM</name>
<reference evidence="3" key="1">
    <citation type="submission" date="2017-02" db="EMBL/GenBank/DDBJ databases">
        <authorList>
            <person name="Varghese N."/>
            <person name="Submissions S."/>
        </authorList>
    </citation>
    <scope>NUCLEOTIDE SEQUENCE [LARGE SCALE GENOMIC DNA]</scope>
    <source>
        <strain evidence="3">ATCC 25662</strain>
    </source>
</reference>
<dbReference type="Proteomes" id="UP000243297">
    <property type="component" value="Unassembled WGS sequence"/>
</dbReference>
<keyword evidence="1" id="KW-1133">Transmembrane helix</keyword>
<dbReference type="STRING" id="118967.SAMN02745191_1087"/>
<accession>A0A1T4LX82</accession>
<gene>
    <name evidence="2" type="ORF">SAMN02745191_1087</name>
</gene>
<proteinExistence type="predicted"/>
<dbReference type="OrthoDB" id="760475at2"/>
<evidence type="ECO:0000313" key="3">
    <source>
        <dbReference type="Proteomes" id="UP000243297"/>
    </source>
</evidence>